<keyword evidence="4 8" id="KW-0067">ATP-binding</keyword>
<reference evidence="8 9" key="1">
    <citation type="submission" date="2018-08" db="EMBL/GenBank/DDBJ databases">
        <title>Comamonas testosteroni strain SWCO2.</title>
        <authorList>
            <person name="Jiang N."/>
            <person name="Zhang X.Z."/>
        </authorList>
    </citation>
    <scope>NUCLEOTIDE SEQUENCE [LARGE SCALE GENOMIC DNA]</scope>
    <source>
        <strain evidence="8 9">SWCO2</strain>
    </source>
</reference>
<dbReference type="Pfam" id="PF00005">
    <property type="entry name" value="ABC_tran"/>
    <property type="match status" value="1"/>
</dbReference>
<dbReference type="InterPro" id="IPR003439">
    <property type="entry name" value="ABC_transporter-like_ATP-bd"/>
</dbReference>
<dbReference type="GO" id="GO:0016887">
    <property type="term" value="F:ATP hydrolysis activity"/>
    <property type="evidence" value="ECO:0007669"/>
    <property type="project" value="InterPro"/>
</dbReference>
<dbReference type="GO" id="GO:0005524">
    <property type="term" value="F:ATP binding"/>
    <property type="evidence" value="ECO:0007669"/>
    <property type="project" value="UniProtKB-KW"/>
</dbReference>
<protein>
    <submittedName>
        <fullName evidence="8">Heme ABC transporter ATP-binding protein</fullName>
    </submittedName>
</protein>
<name>A0A373FLV5_COMTE</name>
<sequence length="275" mass="29348">MRTASQIECRNLGVGVAKGPRLATVDVQIAAGRFTAILGPNGAGKSTLMSMLVGERAPQSGQVLLDGHPLANHDMAKLAQRRSVMPQDCSVAFDFTAQEVVELGRYPHRNQPANDEAQIVAAAMALTGVDHLAQRSINTLSGGERARTHLARALAQIWHAPADGSARWLLLDEPTAALDLAHQHHAMRLLRQWAREQGAGVVAVIHDLNLALRYADDVLVLGGTVGGEAGVHHGLVLDVLQPALVRQVWGMQCDSVRSSDGALQYIFVADAAVID</sequence>
<keyword evidence="2" id="KW-1003">Cell membrane</keyword>
<evidence type="ECO:0000256" key="2">
    <source>
        <dbReference type="ARBA" id="ARBA00022475"/>
    </source>
</evidence>
<evidence type="ECO:0000256" key="4">
    <source>
        <dbReference type="ARBA" id="ARBA00022840"/>
    </source>
</evidence>
<dbReference type="AlphaFoldDB" id="A0A373FLV5"/>
<keyword evidence="9" id="KW-1185">Reference proteome</keyword>
<evidence type="ECO:0000256" key="3">
    <source>
        <dbReference type="ARBA" id="ARBA00022741"/>
    </source>
</evidence>
<keyword evidence="3" id="KW-0547">Nucleotide-binding</keyword>
<evidence type="ECO:0000313" key="8">
    <source>
        <dbReference type="EMBL" id="RGE45144.1"/>
    </source>
</evidence>
<dbReference type="EMBL" id="QURR01000011">
    <property type="protein sequence ID" value="RGE45144.1"/>
    <property type="molecule type" value="Genomic_DNA"/>
</dbReference>
<evidence type="ECO:0000256" key="6">
    <source>
        <dbReference type="ARBA" id="ARBA00037066"/>
    </source>
</evidence>
<gene>
    <name evidence="8" type="ORF">DZC30_10920</name>
</gene>
<keyword evidence="2" id="KW-0472">Membrane</keyword>
<dbReference type="NCBIfam" id="NF010068">
    <property type="entry name" value="PRK13548.1"/>
    <property type="match status" value="1"/>
</dbReference>
<dbReference type="InterPro" id="IPR027417">
    <property type="entry name" value="P-loop_NTPase"/>
</dbReference>
<dbReference type="OrthoDB" id="5296765at2"/>
<evidence type="ECO:0000259" key="7">
    <source>
        <dbReference type="PROSITE" id="PS50893"/>
    </source>
</evidence>
<dbReference type="Proteomes" id="UP000261948">
    <property type="component" value="Unassembled WGS sequence"/>
</dbReference>
<feature type="domain" description="ABC transporter" evidence="7">
    <location>
        <begin position="7"/>
        <end position="248"/>
    </location>
</feature>
<evidence type="ECO:0000256" key="1">
    <source>
        <dbReference type="ARBA" id="ARBA00022448"/>
    </source>
</evidence>
<dbReference type="InterPro" id="IPR003593">
    <property type="entry name" value="AAA+_ATPase"/>
</dbReference>
<comment type="caution">
    <text evidence="8">The sequence shown here is derived from an EMBL/GenBank/DDBJ whole genome shotgun (WGS) entry which is preliminary data.</text>
</comment>
<accession>A0A373FLV5</accession>
<evidence type="ECO:0000313" key="9">
    <source>
        <dbReference type="Proteomes" id="UP000261948"/>
    </source>
</evidence>
<dbReference type="CDD" id="cd03214">
    <property type="entry name" value="ABC_Iron-Siderophores_B12_Hemin"/>
    <property type="match status" value="1"/>
</dbReference>
<proteinExistence type="predicted"/>
<keyword evidence="5" id="KW-1278">Translocase</keyword>
<dbReference type="PROSITE" id="PS50893">
    <property type="entry name" value="ABC_TRANSPORTER_2"/>
    <property type="match status" value="1"/>
</dbReference>
<comment type="function">
    <text evidence="6">Part of the ABC transporter complex HmuTUV involved in hemin import. Responsible for energy coupling to the transport system.</text>
</comment>
<evidence type="ECO:0000256" key="5">
    <source>
        <dbReference type="ARBA" id="ARBA00022967"/>
    </source>
</evidence>
<dbReference type="PANTHER" id="PTHR42794">
    <property type="entry name" value="HEMIN IMPORT ATP-BINDING PROTEIN HMUV"/>
    <property type="match status" value="1"/>
</dbReference>
<keyword evidence="1" id="KW-0813">Transport</keyword>
<dbReference type="SMART" id="SM00382">
    <property type="entry name" value="AAA"/>
    <property type="match status" value="1"/>
</dbReference>
<organism evidence="8 9">
    <name type="scientific">Comamonas testosteroni</name>
    <name type="common">Pseudomonas testosteroni</name>
    <dbReference type="NCBI Taxonomy" id="285"/>
    <lineage>
        <taxon>Bacteria</taxon>
        <taxon>Pseudomonadati</taxon>
        <taxon>Pseudomonadota</taxon>
        <taxon>Betaproteobacteria</taxon>
        <taxon>Burkholderiales</taxon>
        <taxon>Comamonadaceae</taxon>
        <taxon>Comamonas</taxon>
    </lineage>
</organism>
<dbReference type="Gene3D" id="3.40.50.300">
    <property type="entry name" value="P-loop containing nucleotide triphosphate hydrolases"/>
    <property type="match status" value="1"/>
</dbReference>
<dbReference type="PANTHER" id="PTHR42794:SF1">
    <property type="entry name" value="HEMIN IMPORT ATP-BINDING PROTEIN HMUV"/>
    <property type="match status" value="1"/>
</dbReference>
<dbReference type="SUPFAM" id="SSF52540">
    <property type="entry name" value="P-loop containing nucleoside triphosphate hydrolases"/>
    <property type="match status" value="1"/>
</dbReference>